<gene>
    <name evidence="1" type="ORF">CRV2_00006001</name>
</gene>
<accession>A0ACA9T9M5</accession>
<evidence type="ECO:0000313" key="2">
    <source>
        <dbReference type="Proteomes" id="UP000836387"/>
    </source>
</evidence>
<reference evidence="1" key="2">
    <citation type="submission" date="2021-10" db="EMBL/GenBank/DDBJ databases">
        <authorList>
            <person name="Piombo E."/>
        </authorList>
    </citation>
    <scope>NUCLEOTIDE SEQUENCE</scope>
</reference>
<proteinExistence type="predicted"/>
<dbReference type="EMBL" id="CADEHS020000002">
    <property type="protein sequence ID" value="CAG9937587.1"/>
    <property type="molecule type" value="Genomic_DNA"/>
</dbReference>
<protein>
    <submittedName>
        <fullName evidence="1">Uncharacterized protein</fullName>
    </submittedName>
</protein>
<keyword evidence="2" id="KW-1185">Reference proteome</keyword>
<dbReference type="Proteomes" id="UP000836387">
    <property type="component" value="Unassembled WGS sequence"/>
</dbReference>
<comment type="caution">
    <text evidence="1">The sequence shown here is derived from an EMBL/GenBank/DDBJ whole genome shotgun (WGS) entry which is preliminary data.</text>
</comment>
<sequence length="220" mass="23251">MEGARGQCRGYLVQGPRYCTDYVKVPADPKSLAAAGAERANERRKCVCVPMLKSAKEEPIGGAQYSGGRPAYGKANGSLATRGNAKPAKAWHILAGSYLPDGVNLFLSAKSCQGPPRPAKTSKSPAHPFALAQAVRVNVKGEEGPPRASVDAVSSSFPLPFLSSGELKDFPVSGYFAVFVIRDPPSHSALGVICLAWATSFLCRIAHSPNTHQAPFATNR</sequence>
<reference evidence="1" key="1">
    <citation type="submission" date="2020-04" db="EMBL/GenBank/DDBJ databases">
        <authorList>
            <person name="Broberg M."/>
        </authorList>
    </citation>
    <scope>NUCLEOTIDE SEQUENCE</scope>
</reference>
<name>A0ACA9T9M5_BIOOC</name>
<organism evidence="1 2">
    <name type="scientific">Clonostachys rosea f. rosea IK726</name>
    <dbReference type="NCBI Taxonomy" id="1349383"/>
    <lineage>
        <taxon>Eukaryota</taxon>
        <taxon>Fungi</taxon>
        <taxon>Dikarya</taxon>
        <taxon>Ascomycota</taxon>
        <taxon>Pezizomycotina</taxon>
        <taxon>Sordariomycetes</taxon>
        <taxon>Hypocreomycetidae</taxon>
        <taxon>Hypocreales</taxon>
        <taxon>Bionectriaceae</taxon>
        <taxon>Clonostachys</taxon>
    </lineage>
</organism>
<evidence type="ECO:0000313" key="1">
    <source>
        <dbReference type="EMBL" id="CAG9937587.1"/>
    </source>
</evidence>